<reference evidence="2" key="1">
    <citation type="submission" date="2021-04" db="EMBL/GenBank/DDBJ databases">
        <title>Oceanospirillales bacteria with DddD are important DMSP degraders in coastal seawater.</title>
        <authorList>
            <person name="Liu J."/>
        </authorList>
    </citation>
    <scope>NUCLEOTIDE SEQUENCE</scope>
    <source>
        <strain evidence="2">D13-4</strain>
    </source>
</reference>
<keyword evidence="3" id="KW-1185">Reference proteome</keyword>
<dbReference type="EMBL" id="CP073346">
    <property type="protein sequence ID" value="UTW07997.1"/>
    <property type="molecule type" value="Genomic_DNA"/>
</dbReference>
<protein>
    <submittedName>
        <fullName evidence="2">Uncharacterized protein</fullName>
    </submittedName>
</protein>
<keyword evidence="1" id="KW-0812">Transmembrane</keyword>
<evidence type="ECO:0000256" key="1">
    <source>
        <dbReference type="SAM" id="Phobius"/>
    </source>
</evidence>
<dbReference type="RefSeq" id="WP_255838590.1">
    <property type="nucleotide sequence ID" value="NZ_CP073346.1"/>
</dbReference>
<gene>
    <name evidence="2" type="ORF">KDW96_01275</name>
</gene>
<name>A0ABY5H9D1_9PSED</name>
<accession>A0ABY5H9D1</accession>
<feature type="transmembrane region" description="Helical" evidence="1">
    <location>
        <begin position="6"/>
        <end position="25"/>
    </location>
</feature>
<keyword evidence="1" id="KW-1133">Transmembrane helix</keyword>
<keyword evidence="1" id="KW-0472">Membrane</keyword>
<sequence>MRYLNYAVVSLASALVATYAVLWFIHPTPLENTVTLPPLSVLEQPDGLLLWGGWRTVAGYEPPGTNAVEIRCVRTQNTCTEAYASLLQHDTGLDLVAEVFSYEVISWSETQLEAVAKGAMAGCDRALYIDLVGQGATMKWLPGEDCEGDMTAAVLVGDPV</sequence>
<proteinExistence type="predicted"/>
<dbReference type="Proteomes" id="UP001059672">
    <property type="component" value="Chromosome"/>
</dbReference>
<organism evidence="2 3">
    <name type="scientific">Pseudomonas benzenivorans</name>
    <dbReference type="NCBI Taxonomy" id="556533"/>
    <lineage>
        <taxon>Bacteria</taxon>
        <taxon>Pseudomonadati</taxon>
        <taxon>Pseudomonadota</taxon>
        <taxon>Gammaproteobacteria</taxon>
        <taxon>Pseudomonadales</taxon>
        <taxon>Pseudomonadaceae</taxon>
        <taxon>Pseudomonas</taxon>
    </lineage>
</organism>
<evidence type="ECO:0000313" key="3">
    <source>
        <dbReference type="Proteomes" id="UP001059672"/>
    </source>
</evidence>
<evidence type="ECO:0000313" key="2">
    <source>
        <dbReference type="EMBL" id="UTW07997.1"/>
    </source>
</evidence>